<organism evidence="1 2">
    <name type="scientific">Nocardia rhamnosiphila</name>
    <dbReference type="NCBI Taxonomy" id="426716"/>
    <lineage>
        <taxon>Bacteria</taxon>
        <taxon>Bacillati</taxon>
        <taxon>Actinomycetota</taxon>
        <taxon>Actinomycetes</taxon>
        <taxon>Mycobacteriales</taxon>
        <taxon>Nocardiaceae</taxon>
        <taxon>Nocardia</taxon>
    </lineage>
</organism>
<dbReference type="RefSeq" id="WP_356958654.1">
    <property type="nucleotide sequence ID" value="NZ_JBEYBD010000015.1"/>
</dbReference>
<dbReference type="EMBL" id="JBEYBF010000049">
    <property type="protein sequence ID" value="MEU1956946.1"/>
    <property type="molecule type" value="Genomic_DNA"/>
</dbReference>
<sequence length="291" mass="31354">MSVAGEIQLWQAGRLVVNRMTRVVDAAAGEVARKVSGKAGVLTHHSGHTGDTGGGAGRVLEGTIVGGANMHGIGLSGRRIPVDPDRVVVRPLHNDHGEVVGLRIPANFDDARAAARWADGQLLGHFTNRVPVLSSADHKRASSLVEDWDAKPFFVVGKFRALDTEVMLDHGTGAEPVRLGGAEFGHLIARRPEFDEMIDTIPGSRRPVVLVSQGSGVTDPKLVESIAGYLHSRTDLIGPVRGVVHPTTRLEQTRSGAYLPYPELEAHVTLDATYQPTSEYLEYRHPATRET</sequence>
<proteinExistence type="predicted"/>
<reference evidence="1 2" key="1">
    <citation type="submission" date="2024-06" db="EMBL/GenBank/DDBJ databases">
        <title>The Natural Products Discovery Center: Release of the First 8490 Sequenced Strains for Exploring Actinobacteria Biosynthetic Diversity.</title>
        <authorList>
            <person name="Kalkreuter E."/>
            <person name="Kautsar S.A."/>
            <person name="Yang D."/>
            <person name="Bader C.D."/>
            <person name="Teijaro C.N."/>
            <person name="Fluegel L."/>
            <person name="Davis C.M."/>
            <person name="Simpson J.R."/>
            <person name="Lauterbach L."/>
            <person name="Steele A.D."/>
            <person name="Gui C."/>
            <person name="Meng S."/>
            <person name="Li G."/>
            <person name="Viehrig K."/>
            <person name="Ye F."/>
            <person name="Su P."/>
            <person name="Kiefer A.F."/>
            <person name="Nichols A."/>
            <person name="Cepeda A.J."/>
            <person name="Yan W."/>
            <person name="Fan B."/>
            <person name="Jiang Y."/>
            <person name="Adhikari A."/>
            <person name="Zheng C.-J."/>
            <person name="Schuster L."/>
            <person name="Cowan T.M."/>
            <person name="Smanski M.J."/>
            <person name="Chevrette M.G."/>
            <person name="De Carvalho L.P.S."/>
            <person name="Shen B."/>
        </authorList>
    </citation>
    <scope>NUCLEOTIDE SEQUENCE [LARGE SCALE GENOMIC DNA]</scope>
    <source>
        <strain evidence="1 2">NPDC019708</strain>
    </source>
</reference>
<keyword evidence="2" id="KW-1185">Reference proteome</keyword>
<accession>A0ABV2X1D3</accession>
<gene>
    <name evidence="1" type="ORF">ABZ510_34490</name>
</gene>
<evidence type="ECO:0000313" key="2">
    <source>
        <dbReference type="Proteomes" id="UP001550628"/>
    </source>
</evidence>
<comment type="caution">
    <text evidence="1">The sequence shown here is derived from an EMBL/GenBank/DDBJ whole genome shotgun (WGS) entry which is preliminary data.</text>
</comment>
<evidence type="ECO:0000313" key="1">
    <source>
        <dbReference type="EMBL" id="MEU1956946.1"/>
    </source>
</evidence>
<dbReference type="Proteomes" id="UP001550628">
    <property type="component" value="Unassembled WGS sequence"/>
</dbReference>
<protein>
    <submittedName>
        <fullName evidence="1">Uncharacterized protein</fullName>
    </submittedName>
</protein>
<name>A0ABV2X1D3_9NOCA</name>